<dbReference type="SMART" id="SM00164">
    <property type="entry name" value="TBC"/>
    <property type="match status" value="1"/>
</dbReference>
<evidence type="ECO:0000259" key="3">
    <source>
        <dbReference type="PROSITE" id="PS50206"/>
    </source>
</evidence>
<dbReference type="GO" id="GO:0005524">
    <property type="term" value="F:ATP binding"/>
    <property type="evidence" value="ECO:0007669"/>
    <property type="project" value="InterPro"/>
</dbReference>
<dbReference type="Gene3D" id="1.10.472.80">
    <property type="entry name" value="Ypt/Rab-GAP domain of gyp1p, domain 3"/>
    <property type="match status" value="1"/>
</dbReference>
<dbReference type="Gene3D" id="3.40.250.10">
    <property type="entry name" value="Rhodanese-like domain"/>
    <property type="match status" value="1"/>
</dbReference>
<dbReference type="PANTHER" id="PTHR47219">
    <property type="entry name" value="RAB GTPASE-ACTIVATING PROTEIN 1-LIKE"/>
    <property type="match status" value="1"/>
</dbReference>
<sequence length="823" mass="93837">MKLESSGDIVGEAWCSPTSTPNHNYTKVTPPAVRCVGRFSRLASLIHPYICQYIDIIRCHNAPNVIVLIAEHYKITLADKIKENCLTSDDSLCIASQLTSALQYLHSKSIFSGMIDLQNIIIVHDSKILTKFIQYGLNYVTDDGKDQDSLIGSPYTLSPERMCSINTSRGVTAKDDIWSLGMVFFQILIGHPLRDLWSYKQFLGVITNLIKKSDGSIVQHLVQAVEGTGKLKIQRSDGLLYQITDRCLQKLPSKRATAKEILSLLNEANVKPTPCEADLEEWEVVKERVLRSTPDWVYSELPIKEAFFLWSLCGSRVETLLVKHGVLPLLHPITTTPSVVVNDFRQFGNESFRKLRVKPDVFVLPAKNFKAKMLAIEPRKLLHSFEMDGENYSMEGEDLPVVVKEKDVYYQCSRMKMVTQLVQAFSFKAETLRKMIAKDVPPMIRSAVWTALLGVSEVSRWPYEELDTLSPHSSDRQLEVDIPRCHQYEELMTSPAAHSRLKRLLKAWLLAHPNFVYWQGLDSLAAPFLLLNFENLPNAFACLSAFISKYLWNFFLKDNSPVIQEYLSVFNHLVAYVDADLYNCMKEMDFYPELFAIPWFLTCFAHVLPLHKLFHVWDRLLLGDVHFPLCVGLAVLHQLRSRLIEANFNDAILLFSDLPDLNMEKVIADSSHYYSILPSSCAFRVHGSDNQENKEKLHTMRKLTVSQLKSLDVPRISREDLLDRVEKQTVLLIDVRSAPEFNRGSVVRSINISNPEDGSLLSIQNLLENAQRNEHPICIMDGGRHEVADKFSKRLLREQVCFICVLDGGFEGIRKFQQLLKAN</sequence>
<proteinExistence type="predicted"/>
<dbReference type="PROSITE" id="PS50086">
    <property type="entry name" value="TBC_RABGAP"/>
    <property type="match status" value="1"/>
</dbReference>
<organism evidence="4 5">
    <name type="scientific">Mesorhabditis belari</name>
    <dbReference type="NCBI Taxonomy" id="2138241"/>
    <lineage>
        <taxon>Eukaryota</taxon>
        <taxon>Metazoa</taxon>
        <taxon>Ecdysozoa</taxon>
        <taxon>Nematoda</taxon>
        <taxon>Chromadorea</taxon>
        <taxon>Rhabditida</taxon>
        <taxon>Rhabditina</taxon>
        <taxon>Rhabditomorpha</taxon>
        <taxon>Rhabditoidea</taxon>
        <taxon>Rhabditidae</taxon>
        <taxon>Mesorhabditinae</taxon>
        <taxon>Mesorhabditis</taxon>
    </lineage>
</organism>
<dbReference type="InterPro" id="IPR050302">
    <property type="entry name" value="Rab_GAP_TBC_domain"/>
</dbReference>
<dbReference type="InterPro" id="IPR000719">
    <property type="entry name" value="Prot_kinase_dom"/>
</dbReference>
<dbReference type="SMART" id="SM00220">
    <property type="entry name" value="S_TKc"/>
    <property type="match status" value="1"/>
</dbReference>
<dbReference type="PROSITE" id="PS50011">
    <property type="entry name" value="PROTEIN_KINASE_DOM"/>
    <property type="match status" value="1"/>
</dbReference>
<dbReference type="SUPFAM" id="SSF56112">
    <property type="entry name" value="Protein kinase-like (PK-like)"/>
    <property type="match status" value="1"/>
</dbReference>
<dbReference type="Pfam" id="PF00581">
    <property type="entry name" value="Rhodanese"/>
    <property type="match status" value="1"/>
</dbReference>
<name>A0AAF3FIW4_9BILA</name>
<dbReference type="WBParaSite" id="MBELARI_LOCUS7076">
    <property type="protein sequence ID" value="MBELARI_LOCUS7076"/>
    <property type="gene ID" value="MBELARI_LOCUS7076"/>
</dbReference>
<dbReference type="InterPro" id="IPR036873">
    <property type="entry name" value="Rhodanese-like_dom_sf"/>
</dbReference>
<dbReference type="GO" id="GO:0005096">
    <property type="term" value="F:GTPase activator activity"/>
    <property type="evidence" value="ECO:0007669"/>
    <property type="project" value="TreeGrafter"/>
</dbReference>
<evidence type="ECO:0000313" key="5">
    <source>
        <dbReference type="WBParaSite" id="MBELARI_LOCUS7076"/>
    </source>
</evidence>
<accession>A0AAF3FIW4</accession>
<dbReference type="PANTHER" id="PTHR47219:SF9">
    <property type="entry name" value="GTPASE ACTIVATING PROTEIN AND CENTROSOME-ASSOCIATED, ISOFORM B"/>
    <property type="match status" value="1"/>
</dbReference>
<dbReference type="Gene3D" id="1.10.510.10">
    <property type="entry name" value="Transferase(Phosphotransferase) domain 1"/>
    <property type="match status" value="1"/>
</dbReference>
<dbReference type="Pfam" id="PF00566">
    <property type="entry name" value="RabGAP-TBC"/>
    <property type="match status" value="1"/>
</dbReference>
<keyword evidence="4" id="KW-1185">Reference proteome</keyword>
<dbReference type="InterPro" id="IPR011009">
    <property type="entry name" value="Kinase-like_dom_sf"/>
</dbReference>
<feature type="domain" description="Rhodanese" evidence="3">
    <location>
        <begin position="726"/>
        <end position="821"/>
    </location>
</feature>
<dbReference type="InterPro" id="IPR000195">
    <property type="entry name" value="Rab-GAP-TBC_dom"/>
</dbReference>
<dbReference type="GO" id="GO:0031267">
    <property type="term" value="F:small GTPase binding"/>
    <property type="evidence" value="ECO:0007669"/>
    <property type="project" value="TreeGrafter"/>
</dbReference>
<dbReference type="Proteomes" id="UP000887575">
    <property type="component" value="Unassembled WGS sequence"/>
</dbReference>
<feature type="domain" description="Rab-GAP TBC" evidence="2">
    <location>
        <begin position="439"/>
        <end position="624"/>
    </location>
</feature>
<protein>
    <recommendedName>
        <fullName evidence="6">TBC domain-containing protein kinase-like protein</fullName>
    </recommendedName>
</protein>
<dbReference type="GO" id="GO:0004672">
    <property type="term" value="F:protein kinase activity"/>
    <property type="evidence" value="ECO:0007669"/>
    <property type="project" value="InterPro"/>
</dbReference>
<feature type="domain" description="Protein kinase" evidence="1">
    <location>
        <begin position="1"/>
        <end position="270"/>
    </location>
</feature>
<evidence type="ECO:0000259" key="1">
    <source>
        <dbReference type="PROSITE" id="PS50011"/>
    </source>
</evidence>
<evidence type="ECO:0000313" key="4">
    <source>
        <dbReference type="Proteomes" id="UP000887575"/>
    </source>
</evidence>
<dbReference type="SUPFAM" id="SSF52821">
    <property type="entry name" value="Rhodanese/Cell cycle control phosphatase"/>
    <property type="match status" value="1"/>
</dbReference>
<dbReference type="SUPFAM" id="SSF47923">
    <property type="entry name" value="Ypt/Rab-GAP domain of gyp1p"/>
    <property type="match status" value="2"/>
</dbReference>
<dbReference type="PROSITE" id="PS50206">
    <property type="entry name" value="RHODANESE_3"/>
    <property type="match status" value="1"/>
</dbReference>
<dbReference type="Pfam" id="PF00069">
    <property type="entry name" value="Pkinase"/>
    <property type="match status" value="1"/>
</dbReference>
<dbReference type="FunFam" id="1.10.8.270:FF:000044">
    <property type="entry name" value="TBC Kinase homolog"/>
    <property type="match status" value="1"/>
</dbReference>
<dbReference type="Gene3D" id="1.10.8.270">
    <property type="entry name" value="putative rabgap domain of human tbc1 domain family member 14 like domains"/>
    <property type="match status" value="1"/>
</dbReference>
<dbReference type="InterPro" id="IPR001763">
    <property type="entry name" value="Rhodanese-like_dom"/>
</dbReference>
<evidence type="ECO:0000259" key="2">
    <source>
        <dbReference type="PROSITE" id="PS50086"/>
    </source>
</evidence>
<dbReference type="SMART" id="SM00450">
    <property type="entry name" value="RHOD"/>
    <property type="match status" value="1"/>
</dbReference>
<dbReference type="InterPro" id="IPR035969">
    <property type="entry name" value="Rab-GAP_TBC_sf"/>
</dbReference>
<evidence type="ECO:0008006" key="6">
    <source>
        <dbReference type="Google" id="ProtNLM"/>
    </source>
</evidence>
<dbReference type="AlphaFoldDB" id="A0AAF3FIW4"/>
<reference evidence="5" key="1">
    <citation type="submission" date="2024-02" db="UniProtKB">
        <authorList>
            <consortium name="WormBaseParasite"/>
        </authorList>
    </citation>
    <scope>IDENTIFICATION</scope>
</reference>